<evidence type="ECO:0000313" key="3">
    <source>
        <dbReference type="EMBL" id="GMT21791.1"/>
    </source>
</evidence>
<comment type="caution">
    <text evidence="3">The sequence shown here is derived from an EMBL/GenBank/DDBJ whole genome shotgun (WGS) entry which is preliminary data.</text>
</comment>
<keyword evidence="1" id="KW-0472">Membrane</keyword>
<evidence type="ECO:0000256" key="1">
    <source>
        <dbReference type="SAM" id="Phobius"/>
    </source>
</evidence>
<accession>A0AAV5VQT3</accession>
<protein>
    <recommendedName>
        <fullName evidence="2">7TM GPCR serpentine receptor class x (Srx) domain-containing protein</fullName>
    </recommendedName>
</protein>
<dbReference type="Proteomes" id="UP001432322">
    <property type="component" value="Unassembled WGS sequence"/>
</dbReference>
<name>A0AAV5VQT3_9BILA</name>
<reference evidence="3" key="1">
    <citation type="submission" date="2023-10" db="EMBL/GenBank/DDBJ databases">
        <title>Genome assembly of Pristionchus species.</title>
        <authorList>
            <person name="Yoshida K."/>
            <person name="Sommer R.J."/>
        </authorList>
    </citation>
    <scope>NUCLEOTIDE SEQUENCE</scope>
    <source>
        <strain evidence="3">RS5133</strain>
    </source>
</reference>
<dbReference type="PANTHER" id="PTHR23017">
    <property type="entry name" value="SERPENTINE RECEPTOR, CLASS X"/>
    <property type="match status" value="1"/>
</dbReference>
<organism evidence="3 4">
    <name type="scientific">Pristionchus fissidentatus</name>
    <dbReference type="NCBI Taxonomy" id="1538716"/>
    <lineage>
        <taxon>Eukaryota</taxon>
        <taxon>Metazoa</taxon>
        <taxon>Ecdysozoa</taxon>
        <taxon>Nematoda</taxon>
        <taxon>Chromadorea</taxon>
        <taxon>Rhabditida</taxon>
        <taxon>Rhabditina</taxon>
        <taxon>Diplogasteromorpha</taxon>
        <taxon>Diplogasteroidea</taxon>
        <taxon>Neodiplogasteridae</taxon>
        <taxon>Pristionchus</taxon>
    </lineage>
</organism>
<gene>
    <name evidence="3" type="ORF">PFISCL1PPCAC_13088</name>
</gene>
<feature type="non-terminal residue" evidence="3">
    <location>
        <position position="185"/>
    </location>
</feature>
<feature type="transmembrane region" description="Helical" evidence="1">
    <location>
        <begin position="110"/>
        <end position="130"/>
    </location>
</feature>
<dbReference type="AlphaFoldDB" id="A0AAV5VQT3"/>
<feature type="transmembrane region" description="Helical" evidence="1">
    <location>
        <begin position="142"/>
        <end position="161"/>
    </location>
</feature>
<feature type="transmembrane region" description="Helical" evidence="1">
    <location>
        <begin position="12"/>
        <end position="31"/>
    </location>
</feature>
<evidence type="ECO:0000259" key="2">
    <source>
        <dbReference type="Pfam" id="PF10328"/>
    </source>
</evidence>
<keyword evidence="1" id="KW-1133">Transmembrane helix</keyword>
<feature type="transmembrane region" description="Helical" evidence="1">
    <location>
        <begin position="64"/>
        <end position="83"/>
    </location>
</feature>
<keyword evidence="1" id="KW-0812">Transmembrane</keyword>
<sequence>MTYITLFSKSNTRILICCYWFISTASNFYMLHFVDCAFLLPQDTWIFIFKDTTVCNKVEWYADFIKYVVFVIIVAVLDGSSIMQLQYMNRKQSGVQDVISARRRRRQMNLVYQVSLQGIFFISELITYFLLSPYARNKWEAFLLTSVSWCLVHGMDGFIALTCNRDCRRQLTSAIKPKTSFVRTT</sequence>
<dbReference type="InterPro" id="IPR019430">
    <property type="entry name" value="7TM_GPCR_serpentine_rcpt_Srx"/>
</dbReference>
<feature type="domain" description="7TM GPCR serpentine receptor class x (Srx)" evidence="2">
    <location>
        <begin position="2"/>
        <end position="164"/>
    </location>
</feature>
<dbReference type="Pfam" id="PF10328">
    <property type="entry name" value="7TM_GPCR_Srx"/>
    <property type="match status" value="1"/>
</dbReference>
<proteinExistence type="predicted"/>
<keyword evidence="4" id="KW-1185">Reference proteome</keyword>
<dbReference type="EMBL" id="BTSY01000004">
    <property type="protein sequence ID" value="GMT21791.1"/>
    <property type="molecule type" value="Genomic_DNA"/>
</dbReference>
<dbReference type="SUPFAM" id="SSF81321">
    <property type="entry name" value="Family A G protein-coupled receptor-like"/>
    <property type="match status" value="1"/>
</dbReference>
<dbReference type="PANTHER" id="PTHR23017:SF44">
    <property type="entry name" value="G-PROTEIN COUPLED RECEPTORS FAMILY 1 PROFILE DOMAIN-CONTAINING PROTEIN"/>
    <property type="match status" value="1"/>
</dbReference>
<evidence type="ECO:0000313" key="4">
    <source>
        <dbReference type="Proteomes" id="UP001432322"/>
    </source>
</evidence>